<feature type="compositionally biased region" description="Polar residues" evidence="1">
    <location>
        <begin position="275"/>
        <end position="284"/>
    </location>
</feature>
<evidence type="ECO:0000313" key="2">
    <source>
        <dbReference type="Proteomes" id="UP000095280"/>
    </source>
</evidence>
<sequence length="408" mass="44517">LRSRDSSARQRIHSGTVRLSRSCCNGNGFGGLHLDEYPTLEHCGSGGGISASSLQRSMSMPRQRRAVSMSRVADTQTRPATLVIPEDVDDPVGQAAAMSGSAASCNIQQEETEDGRENNADAVNFNDDPRIDGSRETRMPLRDDSGGTQSSDWQPEVEDGVLTSEVSASERATIADCATNSTTNRRFQFNSNSSYSRYDSSSAEFYSEQGPRTPTTCSDAAWGSPVSRQPPSGEETPSRQAHCYADGKRAMYFRYPQADTQQAQQQSAVACSSATNSEYTSSPSIVEPRSKSTSGVGANNPADSEEISRGSLMETRTETTEINEPIEEEFSYTDEHGNRVTRTVYRCRRIRRIITDTVVESPLSAWHLYCQDNSVDEATRSAVMEQLRLKQAQQAAGSNGGGRDEGYV</sequence>
<evidence type="ECO:0000313" key="4">
    <source>
        <dbReference type="WBParaSite" id="maker-uti_cns_0045429-snap-gene-0.4-mRNA-1"/>
    </source>
</evidence>
<evidence type="ECO:0000313" key="3">
    <source>
        <dbReference type="WBParaSite" id="maker-uti_cns_0003397-snap-gene-0.6-mRNA-1"/>
    </source>
</evidence>
<feature type="region of interest" description="Disordered" evidence="1">
    <location>
        <begin position="95"/>
        <end position="167"/>
    </location>
</feature>
<accession>A0A1I8GW41</accession>
<feature type="compositionally biased region" description="Basic and acidic residues" evidence="1">
    <location>
        <begin position="127"/>
        <end position="145"/>
    </location>
</feature>
<feature type="compositionally biased region" description="Low complexity" evidence="1">
    <location>
        <begin position="95"/>
        <end position="104"/>
    </location>
</feature>
<protein>
    <submittedName>
        <fullName evidence="3 4">Mucin-19</fullName>
    </submittedName>
</protein>
<dbReference type="Proteomes" id="UP000095280">
    <property type="component" value="Unplaced"/>
</dbReference>
<proteinExistence type="predicted"/>
<organism evidence="2 3">
    <name type="scientific">Macrostomum lignano</name>
    <dbReference type="NCBI Taxonomy" id="282301"/>
    <lineage>
        <taxon>Eukaryota</taxon>
        <taxon>Metazoa</taxon>
        <taxon>Spiralia</taxon>
        <taxon>Lophotrochozoa</taxon>
        <taxon>Platyhelminthes</taxon>
        <taxon>Rhabditophora</taxon>
        <taxon>Macrostomorpha</taxon>
        <taxon>Macrostomida</taxon>
        <taxon>Macrostomidae</taxon>
        <taxon>Macrostomum</taxon>
    </lineage>
</organism>
<feature type="region of interest" description="Disordered" evidence="1">
    <location>
        <begin position="274"/>
        <end position="320"/>
    </location>
</feature>
<reference evidence="3 4" key="1">
    <citation type="submission" date="2016-11" db="UniProtKB">
        <authorList>
            <consortium name="WormBaseParasite"/>
        </authorList>
    </citation>
    <scope>IDENTIFICATION</scope>
</reference>
<name>A0A1I8GW41_9PLAT</name>
<dbReference type="WBParaSite" id="maker-uti_cns_0003397-snap-gene-0.6-mRNA-1">
    <property type="protein sequence ID" value="maker-uti_cns_0003397-snap-gene-0.6-mRNA-1"/>
    <property type="gene ID" value="maker-uti_cns_0003397-snap-gene-0.6"/>
</dbReference>
<keyword evidence="2" id="KW-1185">Reference proteome</keyword>
<dbReference type="WBParaSite" id="maker-uti_cns_0045429-snap-gene-0.4-mRNA-1">
    <property type="protein sequence ID" value="maker-uti_cns_0045429-snap-gene-0.4-mRNA-1"/>
    <property type="gene ID" value="maker-uti_cns_0045429-snap-gene-0.4"/>
</dbReference>
<feature type="region of interest" description="Disordered" evidence="1">
    <location>
        <begin position="205"/>
        <end position="240"/>
    </location>
</feature>
<evidence type="ECO:0000256" key="1">
    <source>
        <dbReference type="SAM" id="MobiDB-lite"/>
    </source>
</evidence>
<dbReference type="AlphaFoldDB" id="A0A1I8GW41"/>